<sequence length="295" mass="35276">MCLPKSVSVRNGESQEEKEKRLLKYARLLEQYFQEVKKCSEDINFVPIYPWCVDTLVSWCEIRNPWSSEQKDVGVIAAVKFEKVFEWLIGWLYRNQLHLSGNDVLYDSFILCRENFHINHPAYNIYEWEPVNKRKEDRTLENRRIVFEDMEKKNIPDIVIDMSEGDQELCCILDAKYSGWKDNGYKLPGNMDIYKQFFYQEQIKRMYEIAVLKRTDKTEVYNFLVLPDYIGDTKDGITRYCAKIKFYYHEDREMGVIQVNLENLITAFLEEDEGEQERQRGYLKMFCARINPFLG</sequence>
<protein>
    <submittedName>
        <fullName evidence="1">LlaJI family restriction endonuclease</fullName>
    </submittedName>
</protein>
<keyword evidence="1" id="KW-0378">Hydrolase</keyword>
<dbReference type="Proteomes" id="UP000261231">
    <property type="component" value="Unassembled WGS sequence"/>
</dbReference>
<accession>A0A3E2XJ86</accession>
<dbReference type="AlphaFoldDB" id="A0A3E2XJ86"/>
<proteinExistence type="predicted"/>
<organism evidence="1 2">
    <name type="scientific">Coprococcus catus</name>
    <dbReference type="NCBI Taxonomy" id="116085"/>
    <lineage>
        <taxon>Bacteria</taxon>
        <taxon>Bacillati</taxon>
        <taxon>Bacillota</taxon>
        <taxon>Clostridia</taxon>
        <taxon>Lachnospirales</taxon>
        <taxon>Lachnospiraceae</taxon>
        <taxon>Coprococcus</taxon>
    </lineage>
</organism>
<keyword evidence="1" id="KW-0540">Nuclease</keyword>
<gene>
    <name evidence="1" type="ORF">DW747_12580</name>
</gene>
<name>A0A3E2XJ86_9FIRM</name>
<dbReference type="EMBL" id="QVFD01000014">
    <property type="protein sequence ID" value="RGC44612.1"/>
    <property type="molecule type" value="Genomic_DNA"/>
</dbReference>
<keyword evidence="1" id="KW-0255">Endonuclease</keyword>
<evidence type="ECO:0000313" key="1">
    <source>
        <dbReference type="EMBL" id="RGC44612.1"/>
    </source>
</evidence>
<dbReference type="GO" id="GO:0004519">
    <property type="term" value="F:endonuclease activity"/>
    <property type="evidence" value="ECO:0007669"/>
    <property type="project" value="UniProtKB-KW"/>
</dbReference>
<comment type="caution">
    <text evidence="1">The sequence shown here is derived from an EMBL/GenBank/DDBJ whole genome shotgun (WGS) entry which is preliminary data.</text>
</comment>
<reference evidence="1 2" key="1">
    <citation type="submission" date="2018-08" db="EMBL/GenBank/DDBJ databases">
        <title>A genome reference for cultivated species of the human gut microbiota.</title>
        <authorList>
            <person name="Zou Y."/>
            <person name="Xue W."/>
            <person name="Luo G."/>
        </authorList>
    </citation>
    <scope>NUCLEOTIDE SEQUENCE [LARGE SCALE GENOMIC DNA]</scope>
    <source>
        <strain evidence="1 2">AM28-39</strain>
    </source>
</reference>
<evidence type="ECO:0000313" key="2">
    <source>
        <dbReference type="Proteomes" id="UP000261231"/>
    </source>
</evidence>
<keyword evidence="2" id="KW-1185">Reference proteome</keyword>